<dbReference type="EMBL" id="JAATIS010000220">
    <property type="protein sequence ID" value="KAG2468930.1"/>
    <property type="molecule type" value="Genomic_DNA"/>
</dbReference>
<dbReference type="GO" id="GO:0020037">
    <property type="term" value="F:heme binding"/>
    <property type="evidence" value="ECO:0007669"/>
    <property type="project" value="InterPro"/>
</dbReference>
<reference evidence="10 11" key="1">
    <citation type="journal article" date="2021" name="Cell">
        <title>Tracing the genetic footprints of vertebrate landing in non-teleost ray-finned fishes.</title>
        <authorList>
            <person name="Bi X."/>
            <person name="Wang K."/>
            <person name="Yang L."/>
            <person name="Pan H."/>
            <person name="Jiang H."/>
            <person name="Wei Q."/>
            <person name="Fang M."/>
            <person name="Yu H."/>
            <person name="Zhu C."/>
            <person name="Cai Y."/>
            <person name="He Y."/>
            <person name="Gan X."/>
            <person name="Zeng H."/>
            <person name="Yu D."/>
            <person name="Zhu Y."/>
            <person name="Jiang H."/>
            <person name="Qiu Q."/>
            <person name="Yang H."/>
            <person name="Zhang Y.E."/>
            <person name="Wang W."/>
            <person name="Zhu M."/>
            <person name="He S."/>
            <person name="Zhang G."/>
        </authorList>
    </citation>
    <scope>NUCLEOTIDE SEQUENCE [LARGE SCALE GENOMIC DNA]</scope>
    <source>
        <strain evidence="10">Bchr_013</strain>
    </source>
</reference>
<dbReference type="Proteomes" id="UP000886611">
    <property type="component" value="Unassembled WGS sequence"/>
</dbReference>
<keyword evidence="5" id="KW-0479">Metal-binding</keyword>
<evidence type="ECO:0000256" key="8">
    <source>
        <dbReference type="ARBA" id="ARBA00023212"/>
    </source>
</evidence>
<comment type="subcellular location">
    <subcellularLocation>
        <location evidence="2">Cytoplasm</location>
        <location evidence="2">Cytoskeleton</location>
        <location evidence="2">Cilium basal body</location>
    </subcellularLocation>
</comment>
<dbReference type="GO" id="GO:0005506">
    <property type="term" value="F:iron ion binding"/>
    <property type="evidence" value="ECO:0007669"/>
    <property type="project" value="InterPro"/>
</dbReference>
<keyword evidence="4" id="KW-0963">Cytoplasm</keyword>
<evidence type="ECO:0000313" key="10">
    <source>
        <dbReference type="EMBL" id="KAG2468930.1"/>
    </source>
</evidence>
<accession>A0A8X7XGW7</accession>
<dbReference type="PROSITE" id="PS51381">
    <property type="entry name" value="C2_B9"/>
    <property type="match status" value="1"/>
</dbReference>
<keyword evidence="11" id="KW-1185">Reference proteome</keyword>
<evidence type="ECO:0000256" key="7">
    <source>
        <dbReference type="ARBA" id="ARBA00023004"/>
    </source>
</evidence>
<organism evidence="10 11">
    <name type="scientific">Polypterus senegalus</name>
    <name type="common">Senegal bichir</name>
    <dbReference type="NCBI Taxonomy" id="55291"/>
    <lineage>
        <taxon>Eukaryota</taxon>
        <taxon>Metazoa</taxon>
        <taxon>Chordata</taxon>
        <taxon>Craniata</taxon>
        <taxon>Vertebrata</taxon>
        <taxon>Euteleostomi</taxon>
        <taxon>Actinopterygii</taxon>
        <taxon>Polypteriformes</taxon>
        <taxon>Polypteridae</taxon>
        <taxon>Polypterus</taxon>
    </lineage>
</organism>
<keyword evidence="7" id="KW-0408">Iron</keyword>
<dbReference type="GO" id="GO:0030030">
    <property type="term" value="P:cell projection organization"/>
    <property type="evidence" value="ECO:0007669"/>
    <property type="project" value="UniProtKB-KW"/>
</dbReference>
<evidence type="ECO:0000256" key="9">
    <source>
        <dbReference type="ARBA" id="ARBA00023273"/>
    </source>
</evidence>
<dbReference type="GO" id="GO:0006082">
    <property type="term" value="P:organic acid metabolic process"/>
    <property type="evidence" value="ECO:0007669"/>
    <property type="project" value="TreeGrafter"/>
</dbReference>
<dbReference type="PRINTS" id="PR00463">
    <property type="entry name" value="EP450I"/>
</dbReference>
<dbReference type="InterPro" id="IPR036396">
    <property type="entry name" value="Cyt_P450_sf"/>
</dbReference>
<feature type="non-terminal residue" evidence="10">
    <location>
        <position position="1"/>
    </location>
</feature>
<dbReference type="GO" id="GO:0005929">
    <property type="term" value="C:cilium"/>
    <property type="evidence" value="ECO:0007669"/>
    <property type="project" value="UniProtKB-ARBA"/>
</dbReference>
<evidence type="ECO:0000256" key="6">
    <source>
        <dbReference type="ARBA" id="ARBA00022794"/>
    </source>
</evidence>
<comment type="similarity">
    <text evidence="3">Belongs to the cytochrome P450 family.</text>
</comment>
<evidence type="ECO:0000256" key="5">
    <source>
        <dbReference type="ARBA" id="ARBA00022723"/>
    </source>
</evidence>
<dbReference type="GO" id="GO:0016712">
    <property type="term" value="F:oxidoreductase activity, acting on paired donors, with incorporation or reduction of molecular oxygen, reduced flavin or flavoprotein as one donor, and incorporation of one atom of oxygen"/>
    <property type="evidence" value="ECO:0007669"/>
    <property type="project" value="TreeGrafter"/>
</dbReference>
<dbReference type="AlphaFoldDB" id="A0A8X7XGW7"/>
<protein>
    <submittedName>
        <fullName evidence="10">CP2F3 protein</fullName>
    </submittedName>
</protein>
<dbReference type="GO" id="GO:0005737">
    <property type="term" value="C:cytoplasm"/>
    <property type="evidence" value="ECO:0007669"/>
    <property type="project" value="TreeGrafter"/>
</dbReference>
<comment type="caution">
    <text evidence="10">The sequence shown here is derived from an EMBL/GenBank/DDBJ whole genome shotgun (WGS) entry which is preliminary data.</text>
</comment>
<evidence type="ECO:0000256" key="4">
    <source>
        <dbReference type="ARBA" id="ARBA00022490"/>
    </source>
</evidence>
<dbReference type="InterPro" id="IPR050182">
    <property type="entry name" value="Cytochrome_P450_fam2"/>
</dbReference>
<keyword evidence="6" id="KW-0970">Cilium biogenesis/degradation</keyword>
<dbReference type="InterPro" id="IPR002401">
    <property type="entry name" value="Cyt_P450_E_grp-I"/>
</dbReference>
<evidence type="ECO:0000256" key="3">
    <source>
        <dbReference type="ARBA" id="ARBA00010617"/>
    </source>
</evidence>
<dbReference type="PRINTS" id="PR00385">
    <property type="entry name" value="P450"/>
</dbReference>
<dbReference type="Pfam" id="PF00067">
    <property type="entry name" value="p450"/>
    <property type="match status" value="1"/>
</dbReference>
<dbReference type="PANTHER" id="PTHR24300:SF153">
    <property type="entry name" value="CYTOCHROME P450 2G1-LIKE-RELATED"/>
    <property type="match status" value="1"/>
</dbReference>
<dbReference type="FunFam" id="1.10.630.10:FF:000176">
    <property type="entry name" value="Uncharacterized protein"/>
    <property type="match status" value="1"/>
</dbReference>
<comment type="cofactor">
    <cofactor evidence="1">
        <name>heme</name>
        <dbReference type="ChEBI" id="CHEBI:30413"/>
    </cofactor>
</comment>
<evidence type="ECO:0000256" key="2">
    <source>
        <dbReference type="ARBA" id="ARBA00004120"/>
    </source>
</evidence>
<evidence type="ECO:0000256" key="1">
    <source>
        <dbReference type="ARBA" id="ARBA00001971"/>
    </source>
</evidence>
<keyword evidence="8" id="KW-0206">Cytoskeleton</keyword>
<gene>
    <name evidence="10" type="primary">Cyp2f3</name>
    <name evidence="10" type="ORF">GTO96_0004074</name>
</gene>
<dbReference type="InterPro" id="IPR001128">
    <property type="entry name" value="Cyt_P450"/>
</dbReference>
<dbReference type="PANTHER" id="PTHR24300">
    <property type="entry name" value="CYTOCHROME P450 508A4-RELATED"/>
    <property type="match status" value="1"/>
</dbReference>
<proteinExistence type="inferred from homology"/>
<dbReference type="GO" id="GO:0006805">
    <property type="term" value="P:xenobiotic metabolic process"/>
    <property type="evidence" value="ECO:0007669"/>
    <property type="project" value="TreeGrafter"/>
</dbReference>
<evidence type="ECO:0000313" key="11">
    <source>
        <dbReference type="Proteomes" id="UP000886611"/>
    </source>
</evidence>
<sequence length="444" mass="51364">MGKHSLEEWIQEEAKHLVMEFQKNEGKLSVPFDPTFYLSRSVSNNICSIIFGERFEYQDEKFLHLLTLIDTNAHLLSNPSTQLYNVFPKLLDLLPGPHKRVFKNVKDFENFFSTIIDNHKDTLKIDSPRDFIDAFLIKMKQESTNPDTEFFYGNLLYTVLLLFVAGTETTSTTLRYGLMILLKYPHIQEKIHQEIDAVVGRDRLPAMEHRKKMPFTDAVIHECQRFLDVVPLNIFHCTTEMINFRGYTIPKGTVVIPLLHSVLFDKTKWETPHSFNPGHFLDENHCFKMNPAFMPFSAGGAWRLLSGLKEGQTQVDNPQNEEMAYWSHPVDVHFATKGLQGWPKLHLQVWHQDSYGRCELYGYGFCHIPSSPGFHELKCVTWRPVGTWQDQLAQLFVGGGPQLKTSDLIYIGADRYRLQTTSMGCVHLQFAVILRHFDRYGVEC</sequence>
<feature type="non-terminal residue" evidence="10">
    <location>
        <position position="444"/>
    </location>
</feature>
<name>A0A8X7XGW7_POLSE</name>
<keyword evidence="9" id="KW-0966">Cell projection</keyword>
<dbReference type="InterPro" id="IPR010796">
    <property type="entry name" value="C2_B9-type_dom"/>
</dbReference>
<dbReference type="SUPFAM" id="SSF48264">
    <property type="entry name" value="Cytochrome P450"/>
    <property type="match status" value="1"/>
</dbReference>
<dbReference type="Gene3D" id="1.10.630.10">
    <property type="entry name" value="Cytochrome P450"/>
    <property type="match status" value="1"/>
</dbReference>